<sequence length="65" mass="7218">MNNNRGLLPDAMEEKPPGMTFMAAWPTSSAANFSKLPQEPGVKMVLCSRPPIRTKWNNSVLLCRS</sequence>
<name>A0A225VGN7_9STRA</name>
<proteinExistence type="predicted"/>
<dbReference type="Proteomes" id="UP000198211">
    <property type="component" value="Unassembled WGS sequence"/>
</dbReference>
<dbReference type="EMBL" id="NBNE01004943">
    <property type="protein sequence ID" value="OWZ04482.1"/>
    <property type="molecule type" value="Genomic_DNA"/>
</dbReference>
<organism evidence="1 2">
    <name type="scientific">Phytophthora megakarya</name>
    <dbReference type="NCBI Taxonomy" id="4795"/>
    <lineage>
        <taxon>Eukaryota</taxon>
        <taxon>Sar</taxon>
        <taxon>Stramenopiles</taxon>
        <taxon>Oomycota</taxon>
        <taxon>Peronosporomycetes</taxon>
        <taxon>Peronosporales</taxon>
        <taxon>Peronosporaceae</taxon>
        <taxon>Phytophthora</taxon>
    </lineage>
</organism>
<evidence type="ECO:0000313" key="1">
    <source>
        <dbReference type="EMBL" id="OWZ04482.1"/>
    </source>
</evidence>
<evidence type="ECO:0000313" key="2">
    <source>
        <dbReference type="Proteomes" id="UP000198211"/>
    </source>
</evidence>
<reference evidence="2" key="1">
    <citation type="submission" date="2017-03" db="EMBL/GenBank/DDBJ databases">
        <title>Phytopthora megakarya and P. palmivora, two closely related causual agents of cacao black pod achieved similar genome size and gene model numbers by different mechanisms.</title>
        <authorList>
            <person name="Ali S."/>
            <person name="Shao J."/>
            <person name="Larry D.J."/>
            <person name="Kronmiller B."/>
            <person name="Shen D."/>
            <person name="Strem M.D."/>
            <person name="Melnick R.L."/>
            <person name="Guiltinan M.J."/>
            <person name="Tyler B.M."/>
            <person name="Meinhardt L.W."/>
            <person name="Bailey B.A."/>
        </authorList>
    </citation>
    <scope>NUCLEOTIDE SEQUENCE [LARGE SCALE GENOMIC DNA]</scope>
    <source>
        <strain evidence="2">zdho120</strain>
    </source>
</reference>
<dbReference type="AlphaFoldDB" id="A0A225VGN7"/>
<protein>
    <submittedName>
        <fullName evidence="1">Uncharacterized protein</fullName>
    </submittedName>
</protein>
<comment type="caution">
    <text evidence="1">The sequence shown here is derived from an EMBL/GenBank/DDBJ whole genome shotgun (WGS) entry which is preliminary data.</text>
</comment>
<dbReference type="OrthoDB" id="8598182at2759"/>
<gene>
    <name evidence="1" type="ORF">PHMEG_00023609</name>
</gene>
<keyword evidence="2" id="KW-1185">Reference proteome</keyword>
<accession>A0A225VGN7</accession>